<organism evidence="3 4">
    <name type="scientific">Holothuria leucospilota</name>
    <name type="common">Black long sea cucumber</name>
    <name type="synonym">Mertensiothuria leucospilota</name>
    <dbReference type="NCBI Taxonomy" id="206669"/>
    <lineage>
        <taxon>Eukaryota</taxon>
        <taxon>Metazoa</taxon>
        <taxon>Echinodermata</taxon>
        <taxon>Eleutherozoa</taxon>
        <taxon>Echinozoa</taxon>
        <taxon>Holothuroidea</taxon>
        <taxon>Aspidochirotacea</taxon>
        <taxon>Aspidochirotida</taxon>
        <taxon>Holothuriidae</taxon>
        <taxon>Holothuria</taxon>
    </lineage>
</organism>
<evidence type="ECO:0000256" key="2">
    <source>
        <dbReference type="SAM" id="SignalP"/>
    </source>
</evidence>
<evidence type="ECO:0000256" key="1">
    <source>
        <dbReference type="SAM" id="MobiDB-lite"/>
    </source>
</evidence>
<dbReference type="Proteomes" id="UP001152320">
    <property type="component" value="Chromosome 9"/>
</dbReference>
<keyword evidence="4" id="KW-1185">Reference proteome</keyword>
<gene>
    <name evidence="3" type="ORF">HOLleu_20159</name>
</gene>
<feature type="region of interest" description="Disordered" evidence="1">
    <location>
        <begin position="757"/>
        <end position="786"/>
    </location>
</feature>
<sequence>MEVPFYCLLLSLIAVGFTDATTVRVYAFEWTITPLTIRSDAESDVRVRVNVTSSGESETLGRGRGLWRVGVFGSKNRWGLGPKYDYRRQVLTKKDQGKGLPRVQKLVFDVETKFNLRGLGPSTLFPFMCLEFTQGDYPRPPFILSVNGTNSITSCQPTPEQDESSNHLDNPLGSLNNAIFSGIMWEVYYRRPVRESSPTPIQIILTLGISPSSDNIHGQNLWKADIYASRNRDGSGSKYFHREQILTQRDQSKSLDNTAETLSFSITSEIEYYGINCHPNDPDFFCITFSQGTNRNFHFPIYGDEGLKNCQAIECKVGARHGEDGRSLARIASFGWSTERYSLSRTEPSTVTMLIQVTPSSGSDEISGQRLWEVGVFASRHEDGSGNRYNQKRNILSRQQEQYTMRPGRTLEFEVEFEFPMGQVGCDGTRYFCVEFSKGGSASPNFDLTSQQGNDGIVKCREMTCQFQDQGDTRRALLSNIGFAAGSGPNTPPRGKSNMDITATIVTNPHSDEIRGRGLWRVGVFGSRNQDGSGQRRNEIPDILSDSAASTPLIPGRDLVLPANYDLNLQGIGTGEDFPYFCMEFAKGDSPNPDFELPITGGSIVSCSSMQGTPVASGNPVAMLTGFRSLYSLGREHPDGTTDLTVEATVIPHDDSDRIQGNNLWKLGTYGSTNQDGTGTRYPISDQMLRPPATDKTLYPGRALVVEGTKNVDLRAIGPDTNYPYLCIEFGKDTRARPPYDLQLGGQETVVTCHQMQDSSHQGGGDGMTGPHGGGSPHGGQDGNLPNALLSQFGYEIGTRPVSGSHLTETRITATVTPMRTTDTITGNNLWRLGVFGNQHLDGSGPRYAEQRQLLPPEQRDNPLYPDRDLVVEGTGELDLRNIGEGTPYPYLCVEFARAREGSNAVFNMPMSTPSGTFLACRPYTPTPSGGGHGGGDPDLPNAIFRSFRTSISPTAVSGSHLTELDIEATVIPHDSTDYIPDAMFRLGVFGSRNQDGSGPRRNEETQVLARNEQTHPVYAGRDVELAATKQLDMRGIGEGTSYPYICLEFDRKNENVGFNMPMSTPTGTFIACQTYRAPDPHEGPGPDSNRPQARISNFRSNFQAIPSHGGLTETTIEATITPADNSDNIPVGDNWRMGIFGSQNQDGSGRRKKEVTQLLSQNQRREPLYPRRPLDFEVTTQLDLSGIGTGTTYPYICIEIDRASHNAAFDMPLSTPTGTIVSCSEYSPDEGPHPEPEPHDQRVVVTEVTPEKNVKVREKGTEDVTFDVIVDVDPATSSDVHGSNLWVLKVFASKLKNGEGPRVGEISQALSGAQQSQRIQNGRRLAFRDITATLDLTGVKCNNAKFLCAEIMKGSNRDFEIVGENDRSTVGCTKLKCKSKKKKKEKEPAGRSLTISSIRPSRVTIFEDGRYTVDFTAPIEFVGDQSEPLTRGIDLWKMSAWFNKDPNGVKKIGLIDQVLTTSNKRNKYVRNPSSPFGFGNIEVEFDLSGYNCKKLKYFCVKLNPDTPNPPFTLRKAADDANMGCVRTTCRKRF</sequence>
<feature type="compositionally biased region" description="Gly residues" evidence="1">
    <location>
        <begin position="762"/>
        <end position="782"/>
    </location>
</feature>
<protein>
    <submittedName>
        <fullName evidence="3">Uncharacterized protein</fullName>
    </submittedName>
</protein>
<evidence type="ECO:0000313" key="3">
    <source>
        <dbReference type="EMBL" id="KAJ8036243.1"/>
    </source>
</evidence>
<dbReference type="OrthoDB" id="88467at2759"/>
<comment type="caution">
    <text evidence="3">The sequence shown here is derived from an EMBL/GenBank/DDBJ whole genome shotgun (WGS) entry which is preliminary data.</text>
</comment>
<name>A0A9Q1BZG1_HOLLE</name>
<keyword evidence="2" id="KW-0732">Signal</keyword>
<evidence type="ECO:0000313" key="4">
    <source>
        <dbReference type="Proteomes" id="UP001152320"/>
    </source>
</evidence>
<feature type="signal peptide" evidence="2">
    <location>
        <begin position="1"/>
        <end position="20"/>
    </location>
</feature>
<accession>A0A9Q1BZG1</accession>
<reference evidence="3" key="1">
    <citation type="submission" date="2021-10" db="EMBL/GenBank/DDBJ databases">
        <title>Tropical sea cucumber genome reveals ecological adaptation and Cuvierian tubules defense mechanism.</title>
        <authorList>
            <person name="Chen T."/>
        </authorList>
    </citation>
    <scope>NUCLEOTIDE SEQUENCE</scope>
    <source>
        <strain evidence="3">Nanhai2018</strain>
        <tissue evidence="3">Muscle</tissue>
    </source>
</reference>
<proteinExistence type="predicted"/>
<dbReference type="EMBL" id="JAIZAY010000009">
    <property type="protein sequence ID" value="KAJ8036243.1"/>
    <property type="molecule type" value="Genomic_DNA"/>
</dbReference>
<feature type="chain" id="PRO_5040116969" evidence="2">
    <location>
        <begin position="21"/>
        <end position="1534"/>
    </location>
</feature>